<dbReference type="PANTHER" id="PTHR22945:SF40">
    <property type="entry name" value="SERPENTINE RECEPTOR, CLASS D (DELTA)-RELATED"/>
    <property type="match status" value="1"/>
</dbReference>
<evidence type="ECO:0008006" key="9">
    <source>
        <dbReference type="Google" id="ProtNLM"/>
    </source>
</evidence>
<proteinExistence type="inferred from homology"/>
<dbReference type="Proteomes" id="UP001432027">
    <property type="component" value="Unassembled WGS sequence"/>
</dbReference>
<feature type="transmembrane region" description="Helical" evidence="6">
    <location>
        <begin position="73"/>
        <end position="93"/>
    </location>
</feature>
<comment type="similarity">
    <text evidence="2">Belongs to the nematode receptor-like protein srd family.</text>
</comment>
<evidence type="ECO:0000256" key="6">
    <source>
        <dbReference type="SAM" id="Phobius"/>
    </source>
</evidence>
<reference evidence="7" key="1">
    <citation type="submission" date="2023-10" db="EMBL/GenBank/DDBJ databases">
        <title>Genome assembly of Pristionchus species.</title>
        <authorList>
            <person name="Yoshida K."/>
            <person name="Sommer R.J."/>
        </authorList>
    </citation>
    <scope>NUCLEOTIDE SEQUENCE</scope>
    <source>
        <strain evidence="7">RS0144</strain>
    </source>
</reference>
<dbReference type="Pfam" id="PF10317">
    <property type="entry name" value="7TM_GPCR_Srd"/>
    <property type="match status" value="1"/>
</dbReference>
<dbReference type="AlphaFoldDB" id="A0AAV5TKZ4"/>
<dbReference type="EMBL" id="BTSX01000004">
    <property type="protein sequence ID" value="GMS94996.1"/>
    <property type="molecule type" value="Genomic_DNA"/>
</dbReference>
<dbReference type="PANTHER" id="PTHR22945">
    <property type="entry name" value="SERPENTINE RECEPTOR, CLASS D DELTA"/>
    <property type="match status" value="1"/>
</dbReference>
<dbReference type="GO" id="GO:0016020">
    <property type="term" value="C:membrane"/>
    <property type="evidence" value="ECO:0007669"/>
    <property type="project" value="UniProtKB-SubCell"/>
</dbReference>
<organism evidence="7 8">
    <name type="scientific">Pristionchus entomophagus</name>
    <dbReference type="NCBI Taxonomy" id="358040"/>
    <lineage>
        <taxon>Eukaryota</taxon>
        <taxon>Metazoa</taxon>
        <taxon>Ecdysozoa</taxon>
        <taxon>Nematoda</taxon>
        <taxon>Chromadorea</taxon>
        <taxon>Rhabditida</taxon>
        <taxon>Rhabditina</taxon>
        <taxon>Diplogasteromorpha</taxon>
        <taxon>Diplogasteroidea</taxon>
        <taxon>Neodiplogasteridae</taxon>
        <taxon>Pristionchus</taxon>
    </lineage>
</organism>
<evidence type="ECO:0000256" key="5">
    <source>
        <dbReference type="ARBA" id="ARBA00023136"/>
    </source>
</evidence>
<evidence type="ECO:0000256" key="1">
    <source>
        <dbReference type="ARBA" id="ARBA00004141"/>
    </source>
</evidence>
<accession>A0AAV5TKZ4</accession>
<evidence type="ECO:0000313" key="8">
    <source>
        <dbReference type="Proteomes" id="UP001432027"/>
    </source>
</evidence>
<evidence type="ECO:0000256" key="4">
    <source>
        <dbReference type="ARBA" id="ARBA00022989"/>
    </source>
</evidence>
<keyword evidence="4 6" id="KW-1133">Transmembrane helix</keyword>
<feature type="non-terminal residue" evidence="7">
    <location>
        <position position="1"/>
    </location>
</feature>
<name>A0AAV5TKZ4_9BILA</name>
<keyword evidence="3 6" id="KW-0812">Transmembrane</keyword>
<evidence type="ECO:0000313" key="7">
    <source>
        <dbReference type="EMBL" id="GMS94996.1"/>
    </source>
</evidence>
<keyword evidence="8" id="KW-1185">Reference proteome</keyword>
<keyword evidence="5 6" id="KW-0472">Membrane</keyword>
<comment type="subcellular location">
    <subcellularLocation>
        <location evidence="1">Membrane</location>
        <topology evidence="1">Multi-pass membrane protein</topology>
    </subcellularLocation>
</comment>
<comment type="caution">
    <text evidence="7">The sequence shown here is derived from an EMBL/GenBank/DDBJ whole genome shotgun (WGS) entry which is preliminary data.</text>
</comment>
<evidence type="ECO:0000256" key="3">
    <source>
        <dbReference type="ARBA" id="ARBA00022692"/>
    </source>
</evidence>
<feature type="transmembrane region" description="Helical" evidence="6">
    <location>
        <begin position="27"/>
        <end position="53"/>
    </location>
</feature>
<protein>
    <recommendedName>
        <fullName evidence="9">G protein-coupled receptor</fullName>
    </recommendedName>
</protein>
<dbReference type="InterPro" id="IPR019421">
    <property type="entry name" value="7TM_GPCR_serpentine_rcpt_Srd"/>
</dbReference>
<evidence type="ECO:0000256" key="2">
    <source>
        <dbReference type="ARBA" id="ARBA00009166"/>
    </source>
</evidence>
<sequence length="129" mass="14711">VCFVSFVSITLLIYLIKTRTPVHLRSYAIMLFLCVSFLCLPNRFVVFASRIISLGTDGILCVLYGPCHYFNCPPAICFCLYSLLLNGFTYYNIQMTASFSYRYYVLRHSSPSIRTTVVMNLIMATPTTI</sequence>
<feature type="non-terminal residue" evidence="7">
    <location>
        <position position="129"/>
    </location>
</feature>
<gene>
    <name evidence="7" type="ORF">PENTCL1PPCAC_17171</name>
</gene>
<dbReference type="InterPro" id="IPR050920">
    <property type="entry name" value="Nematode_rcpt-like_delta"/>
</dbReference>